<gene>
    <name evidence="2" type="ORF">yc1106_03125</name>
</gene>
<proteinExistence type="predicted"/>
<feature type="compositionally biased region" description="Basic and acidic residues" evidence="1">
    <location>
        <begin position="81"/>
        <end position="96"/>
    </location>
</feature>
<feature type="compositionally biased region" description="Basic residues" evidence="1">
    <location>
        <begin position="132"/>
        <end position="141"/>
    </location>
</feature>
<dbReference type="OrthoDB" id="3903267at2759"/>
<organism evidence="2 3">
    <name type="scientific">Curvularia clavata</name>
    <dbReference type="NCBI Taxonomy" id="95742"/>
    <lineage>
        <taxon>Eukaryota</taxon>
        <taxon>Fungi</taxon>
        <taxon>Dikarya</taxon>
        <taxon>Ascomycota</taxon>
        <taxon>Pezizomycotina</taxon>
        <taxon>Dothideomycetes</taxon>
        <taxon>Pleosporomycetidae</taxon>
        <taxon>Pleosporales</taxon>
        <taxon>Pleosporineae</taxon>
        <taxon>Pleosporaceae</taxon>
        <taxon>Curvularia</taxon>
    </lineage>
</organism>
<accession>A0A9Q8Z425</accession>
<evidence type="ECO:0000256" key="1">
    <source>
        <dbReference type="SAM" id="MobiDB-lite"/>
    </source>
</evidence>
<sequence length="487" mass="53922">MVFYHNNQLNAVGLFDYDQTYSSAGPSSAMLASATSDYSGITNAGNGYLHGHQHAPQVNYGFGVRPVEPERFITSTSGNQDQERKDEAKLETEVKKHAVSYTPSHDSDYYESSDEDVSPRKAPKLNKDGAPRKPRQPRPKLLKWTDNDWKNVVLGIIWACGEQGVQIPFGQAAKVVGENCTASALQQAVLKLRGKQIAAGHKIPVLVMPWSRKDRNRRSTTPIANAKKAQIQTKSEAKSPTWKRVLKKVKGSLVVKLKVGHRGINKKQAETHVLPMSDMQAETSMLPMNGMHPSTFMPPDTNIFSGITNMPAGVDMLQTNNMQLGGLTLPGNNLFSGMSTPAYWAQTHQFLYPGQAQATQPSQSLSPEEKRYNRNHVVCNNFLVDEHYDIKATVGPNLSPEAKRFNRNHVISDGVMFDEYNDVRATDEELLPLGDIITPESDPFHGGYFSQDLSDLHGQAQGLLDLSQEDSNIFSSFTDYDAHLGSH</sequence>
<keyword evidence="3" id="KW-1185">Reference proteome</keyword>
<evidence type="ECO:0000313" key="2">
    <source>
        <dbReference type="EMBL" id="USP75851.1"/>
    </source>
</evidence>
<dbReference type="VEuPathDB" id="FungiDB:yc1106_03125"/>
<feature type="region of interest" description="Disordered" evidence="1">
    <location>
        <begin position="73"/>
        <end position="141"/>
    </location>
</feature>
<protein>
    <submittedName>
        <fullName evidence="2">Uncharacterized protein</fullName>
    </submittedName>
</protein>
<reference evidence="2" key="1">
    <citation type="submission" date="2021-12" db="EMBL/GenBank/DDBJ databases">
        <title>Curvularia clavata genome.</title>
        <authorList>
            <person name="Cao Y."/>
        </authorList>
    </citation>
    <scope>NUCLEOTIDE SEQUENCE</scope>
    <source>
        <strain evidence="2">Yc1106</strain>
    </source>
</reference>
<name>A0A9Q8Z425_CURCL</name>
<evidence type="ECO:0000313" key="3">
    <source>
        <dbReference type="Proteomes" id="UP001056012"/>
    </source>
</evidence>
<dbReference type="EMBL" id="CP089275">
    <property type="protein sequence ID" value="USP75851.1"/>
    <property type="molecule type" value="Genomic_DNA"/>
</dbReference>
<dbReference type="AlphaFoldDB" id="A0A9Q8Z425"/>
<dbReference type="Proteomes" id="UP001056012">
    <property type="component" value="Chromosome 2"/>
</dbReference>